<dbReference type="InterPro" id="IPR013424">
    <property type="entry name" value="Ice-binding_C"/>
</dbReference>
<proteinExistence type="predicted"/>
<protein>
    <submittedName>
        <fullName evidence="2">PEP-CTERM sorting domain-containing protein</fullName>
    </submittedName>
</protein>
<gene>
    <name evidence="2" type="ORF">KI809_04090</name>
</gene>
<evidence type="ECO:0000259" key="1">
    <source>
        <dbReference type="Pfam" id="PF07589"/>
    </source>
</evidence>
<dbReference type="EMBL" id="JAHCVJ010000001">
    <property type="protein sequence ID" value="MBT0663475.1"/>
    <property type="molecule type" value="Genomic_DNA"/>
</dbReference>
<reference evidence="2 3" key="1">
    <citation type="submission" date="2021-05" db="EMBL/GenBank/DDBJ databases">
        <title>The draft genome of Geobacter pelophilus DSM 12255.</title>
        <authorList>
            <person name="Xu Z."/>
            <person name="Masuda Y."/>
            <person name="Itoh H."/>
            <person name="Senoo K."/>
        </authorList>
    </citation>
    <scope>NUCLEOTIDE SEQUENCE [LARGE SCALE GENOMIC DNA]</scope>
    <source>
        <strain evidence="2 3">DSM 12255</strain>
    </source>
</reference>
<dbReference type="AlphaFoldDB" id="A0AAW4L4F2"/>
<dbReference type="Proteomes" id="UP000811899">
    <property type="component" value="Unassembled WGS sequence"/>
</dbReference>
<feature type="domain" description="Ice-binding protein C-terminal" evidence="1">
    <location>
        <begin position="199"/>
        <end position="220"/>
    </location>
</feature>
<sequence>MVISKLVNVYTSSFLVLVVWCGTAFGASYTKQYTIDLSDSAYTLNSNYRFNVDKWSPSLAGEQLTSVDVSYKVSTEGPMVFYNWNNPGILLTGVSASYLFNLNFPVNGSPINTQSNFFGGDVFVDADSTNYIWAITAAEVGSGVDIAPFVGSGTIPFDFKATVDLFWLDRGVTCCYDQFLVHSDVFVTYHTQITPDPPPVPEPSTILLLGVGLAGLAFKRINRRF</sequence>
<dbReference type="Pfam" id="PF07589">
    <property type="entry name" value="PEP-CTERM"/>
    <property type="match status" value="1"/>
</dbReference>
<comment type="caution">
    <text evidence="2">The sequence shown here is derived from an EMBL/GenBank/DDBJ whole genome shotgun (WGS) entry which is preliminary data.</text>
</comment>
<evidence type="ECO:0000313" key="3">
    <source>
        <dbReference type="Proteomes" id="UP000811899"/>
    </source>
</evidence>
<organism evidence="2 3">
    <name type="scientific">Geoanaerobacter pelophilus</name>
    <dbReference type="NCBI Taxonomy" id="60036"/>
    <lineage>
        <taxon>Bacteria</taxon>
        <taxon>Pseudomonadati</taxon>
        <taxon>Thermodesulfobacteriota</taxon>
        <taxon>Desulfuromonadia</taxon>
        <taxon>Geobacterales</taxon>
        <taxon>Geobacteraceae</taxon>
        <taxon>Geoanaerobacter</taxon>
    </lineage>
</organism>
<accession>A0AAW4L4F2</accession>
<evidence type="ECO:0000313" key="2">
    <source>
        <dbReference type="EMBL" id="MBT0663475.1"/>
    </source>
</evidence>
<dbReference type="RefSeq" id="WP_214170213.1">
    <property type="nucleotide sequence ID" value="NZ_JAHCVJ010000001.1"/>
</dbReference>
<keyword evidence="3" id="KW-1185">Reference proteome</keyword>
<name>A0AAW4L4F2_9BACT</name>
<dbReference type="NCBIfam" id="TIGR02595">
    <property type="entry name" value="PEP_CTERM"/>
    <property type="match status" value="1"/>
</dbReference>